<dbReference type="InterPro" id="IPR013154">
    <property type="entry name" value="ADH-like_N"/>
</dbReference>
<name>A0A9P4UPS0_9PEZI</name>
<proteinExistence type="predicted"/>
<accession>A0A9P4UPS0</accession>
<dbReference type="PROSITE" id="PS00059">
    <property type="entry name" value="ADH_ZINC"/>
    <property type="match status" value="1"/>
</dbReference>
<dbReference type="InterPro" id="IPR036291">
    <property type="entry name" value="NAD(P)-bd_dom_sf"/>
</dbReference>
<dbReference type="SUPFAM" id="SSF50129">
    <property type="entry name" value="GroES-like"/>
    <property type="match status" value="1"/>
</dbReference>
<feature type="domain" description="Alcohol dehydrogenase-like N-terminal" evidence="4">
    <location>
        <begin position="28"/>
        <end position="114"/>
    </location>
</feature>
<evidence type="ECO:0000313" key="6">
    <source>
        <dbReference type="Proteomes" id="UP000799441"/>
    </source>
</evidence>
<dbReference type="InterPro" id="IPR011032">
    <property type="entry name" value="GroES-like_sf"/>
</dbReference>
<sequence length="303" mass="32831">MQVSSTVFRGSPEGHILSSEITRTLAGHEVFIETTHSGVCPTDEHLRKSSQVLGHEGVGVIRAYGKDVSSLKVGDRVGWDQYCRNQKQYASHDLDNGTFSSGAVWDAKYVYPIPAGYDSVHTAPLMCAGATVWTVLSQYGIRFHHRVAIMGIGGLGHLAIKIAAAMGRTAVVLSSSVSKKQEAMDYGASEFQVFRSGQSPPENFEPIQHLLLCGNAAVEYSSLIPLTDTHGTIYPLTVAFEPASVPMLDLVSKGIRTLLEFAVRKKIIPTTMSNLPDTEGIQKAVQDSRDGGVKYRAVLVRAK</sequence>
<comment type="caution">
    <text evidence="5">The sequence shown here is derived from an EMBL/GenBank/DDBJ whole genome shotgun (WGS) entry which is preliminary data.</text>
</comment>
<keyword evidence="3" id="KW-0560">Oxidoreductase</keyword>
<evidence type="ECO:0000259" key="4">
    <source>
        <dbReference type="Pfam" id="PF08240"/>
    </source>
</evidence>
<evidence type="ECO:0000256" key="1">
    <source>
        <dbReference type="ARBA" id="ARBA00022723"/>
    </source>
</evidence>
<keyword evidence="6" id="KW-1185">Reference proteome</keyword>
<reference evidence="5" key="1">
    <citation type="journal article" date="2020" name="Stud. Mycol.">
        <title>101 Dothideomycetes genomes: a test case for predicting lifestyles and emergence of pathogens.</title>
        <authorList>
            <person name="Haridas S."/>
            <person name="Albert R."/>
            <person name="Binder M."/>
            <person name="Bloem J."/>
            <person name="Labutti K."/>
            <person name="Salamov A."/>
            <person name="Andreopoulos B."/>
            <person name="Baker S."/>
            <person name="Barry K."/>
            <person name="Bills G."/>
            <person name="Bluhm B."/>
            <person name="Cannon C."/>
            <person name="Castanera R."/>
            <person name="Culley D."/>
            <person name="Daum C."/>
            <person name="Ezra D."/>
            <person name="Gonzalez J."/>
            <person name="Henrissat B."/>
            <person name="Kuo A."/>
            <person name="Liang C."/>
            <person name="Lipzen A."/>
            <person name="Lutzoni F."/>
            <person name="Magnuson J."/>
            <person name="Mondo S."/>
            <person name="Nolan M."/>
            <person name="Ohm R."/>
            <person name="Pangilinan J."/>
            <person name="Park H.-J."/>
            <person name="Ramirez L."/>
            <person name="Alfaro M."/>
            <person name="Sun H."/>
            <person name="Tritt A."/>
            <person name="Yoshinaga Y."/>
            <person name="Zwiers L.-H."/>
            <person name="Turgeon B."/>
            <person name="Goodwin S."/>
            <person name="Spatafora J."/>
            <person name="Crous P."/>
            <person name="Grigoriev I."/>
        </authorList>
    </citation>
    <scope>NUCLEOTIDE SEQUENCE</scope>
    <source>
        <strain evidence="5">CBS 116435</strain>
    </source>
</reference>
<dbReference type="AlphaFoldDB" id="A0A9P4UPS0"/>
<dbReference type="Gene3D" id="3.90.180.10">
    <property type="entry name" value="Medium-chain alcohol dehydrogenases, catalytic domain"/>
    <property type="match status" value="1"/>
</dbReference>
<dbReference type="Gene3D" id="3.40.50.720">
    <property type="entry name" value="NAD(P)-binding Rossmann-like Domain"/>
    <property type="match status" value="1"/>
</dbReference>
<protein>
    <submittedName>
        <fullName evidence="5">Alcohol dehydrogenase</fullName>
    </submittedName>
</protein>
<dbReference type="InterPro" id="IPR002328">
    <property type="entry name" value="ADH_Zn_CS"/>
</dbReference>
<organism evidence="5 6">
    <name type="scientific">Polychaeton citri CBS 116435</name>
    <dbReference type="NCBI Taxonomy" id="1314669"/>
    <lineage>
        <taxon>Eukaryota</taxon>
        <taxon>Fungi</taxon>
        <taxon>Dikarya</taxon>
        <taxon>Ascomycota</taxon>
        <taxon>Pezizomycotina</taxon>
        <taxon>Dothideomycetes</taxon>
        <taxon>Dothideomycetidae</taxon>
        <taxon>Capnodiales</taxon>
        <taxon>Capnodiaceae</taxon>
        <taxon>Polychaeton</taxon>
    </lineage>
</organism>
<dbReference type="SUPFAM" id="SSF51735">
    <property type="entry name" value="NAD(P)-binding Rossmann-fold domains"/>
    <property type="match status" value="1"/>
</dbReference>
<keyword evidence="1" id="KW-0479">Metal-binding</keyword>
<evidence type="ECO:0000313" key="5">
    <source>
        <dbReference type="EMBL" id="KAF2722084.1"/>
    </source>
</evidence>
<dbReference type="Proteomes" id="UP000799441">
    <property type="component" value="Unassembled WGS sequence"/>
</dbReference>
<dbReference type="EMBL" id="MU003785">
    <property type="protein sequence ID" value="KAF2722084.1"/>
    <property type="molecule type" value="Genomic_DNA"/>
</dbReference>
<evidence type="ECO:0000256" key="2">
    <source>
        <dbReference type="ARBA" id="ARBA00022833"/>
    </source>
</evidence>
<dbReference type="GO" id="GO:0016616">
    <property type="term" value="F:oxidoreductase activity, acting on the CH-OH group of donors, NAD or NADP as acceptor"/>
    <property type="evidence" value="ECO:0007669"/>
    <property type="project" value="InterPro"/>
</dbReference>
<evidence type="ECO:0000256" key="3">
    <source>
        <dbReference type="ARBA" id="ARBA00023002"/>
    </source>
</evidence>
<dbReference type="OrthoDB" id="1879366at2759"/>
<gene>
    <name evidence="5" type="ORF">K431DRAFT_319927</name>
</gene>
<keyword evidence="2" id="KW-0862">Zinc</keyword>
<dbReference type="InterPro" id="IPR047109">
    <property type="entry name" value="CAD-like"/>
</dbReference>
<dbReference type="GO" id="GO:0008270">
    <property type="term" value="F:zinc ion binding"/>
    <property type="evidence" value="ECO:0007669"/>
    <property type="project" value="InterPro"/>
</dbReference>
<dbReference type="PANTHER" id="PTHR42683">
    <property type="entry name" value="ALDEHYDE REDUCTASE"/>
    <property type="match status" value="1"/>
</dbReference>
<dbReference type="Pfam" id="PF08240">
    <property type="entry name" value="ADH_N"/>
    <property type="match status" value="1"/>
</dbReference>